<feature type="domain" description="BIG2" evidence="2">
    <location>
        <begin position="268"/>
        <end position="344"/>
    </location>
</feature>
<name>A0A8S5PM33_9CAUD</name>
<sequence>MGKILTADFSAGCNQLRILGLYQYDHGVELHIIGIDLSEVNRIDFASETSLKAVPVVVTPDKDGTFTVTIPATVTKTAYDAAAYIYVASKEYGYTIKSVIMPVQSRPEAGDGSDADDGKENPFDDMVEKVTNAAKSAAESEKAVQEISDQIKGKKEQIDKNAEEIKNLGKTVEKLKENIGSSLGPEDVQNAVDVYLESNTIEGFFTPNNIVLVEETEEESAITTETIIGEVLEKLELRAVDENRLGLYLGDKLIDSIVLEEFKSNEIICTGLALDPTELSFYGKKTVELIATASPIDCTQKVRWFTDDESLATVTAGTVNVTGRKGTVTIMAVCGNYKAACVITIQDYVYGALNWEIGQIQEIIGAEHKKTADTQKMRIASDYLSTPLDTEIVLVAGSGYFYQLYKYAEGKLVQADSWVACTGTIKISSEEYSGVALKIRKSNYGTWTDDDITAFAKTVTVRSV</sequence>
<keyword evidence="1" id="KW-0175">Coiled coil</keyword>
<dbReference type="EMBL" id="BK015464">
    <property type="protein sequence ID" value="DAE08142.1"/>
    <property type="molecule type" value="Genomic_DNA"/>
</dbReference>
<dbReference type="Gene3D" id="2.60.40.1080">
    <property type="match status" value="1"/>
</dbReference>
<dbReference type="Pfam" id="PF02368">
    <property type="entry name" value="Big_2"/>
    <property type="match status" value="1"/>
</dbReference>
<dbReference type="InterPro" id="IPR008964">
    <property type="entry name" value="Invasin/intimin_cell_adhesion"/>
</dbReference>
<evidence type="ECO:0000313" key="3">
    <source>
        <dbReference type="EMBL" id="DAE08142.1"/>
    </source>
</evidence>
<evidence type="ECO:0000259" key="2">
    <source>
        <dbReference type="SMART" id="SM00635"/>
    </source>
</evidence>
<dbReference type="SMART" id="SM00635">
    <property type="entry name" value="BID_2"/>
    <property type="match status" value="1"/>
</dbReference>
<evidence type="ECO:0000256" key="1">
    <source>
        <dbReference type="SAM" id="Coils"/>
    </source>
</evidence>
<reference evidence="3" key="1">
    <citation type="journal article" date="2021" name="Proc. Natl. Acad. Sci. U.S.A.">
        <title>A Catalog of Tens of Thousands of Viruses from Human Metagenomes Reveals Hidden Associations with Chronic Diseases.</title>
        <authorList>
            <person name="Tisza M.J."/>
            <person name="Buck C.B."/>
        </authorList>
    </citation>
    <scope>NUCLEOTIDE SEQUENCE</scope>
    <source>
        <strain evidence="3">Ct8NQ14</strain>
    </source>
</reference>
<dbReference type="SUPFAM" id="SSF49373">
    <property type="entry name" value="Invasin/intimin cell-adhesion fragments"/>
    <property type="match status" value="1"/>
</dbReference>
<protein>
    <submittedName>
        <fullName evidence="3">LigB-like protein-like domain, IMMUNE SYSTEM</fullName>
    </submittedName>
</protein>
<feature type="coiled-coil region" evidence="1">
    <location>
        <begin position="137"/>
        <end position="178"/>
    </location>
</feature>
<organism evidence="3">
    <name type="scientific">Siphoviridae sp. ct8NQ14</name>
    <dbReference type="NCBI Taxonomy" id="2825363"/>
    <lineage>
        <taxon>Viruses</taxon>
        <taxon>Duplodnaviria</taxon>
        <taxon>Heunggongvirae</taxon>
        <taxon>Uroviricota</taxon>
        <taxon>Caudoviricetes</taxon>
    </lineage>
</organism>
<dbReference type="InterPro" id="IPR003343">
    <property type="entry name" value="Big_2"/>
</dbReference>
<proteinExistence type="predicted"/>
<accession>A0A8S5PM33</accession>